<evidence type="ECO:0000313" key="4">
    <source>
        <dbReference type="Proteomes" id="UP000029443"/>
    </source>
</evidence>
<evidence type="ECO:0000259" key="2">
    <source>
        <dbReference type="Pfam" id="PF06094"/>
    </source>
</evidence>
<dbReference type="Pfam" id="PF06094">
    <property type="entry name" value="GGACT"/>
    <property type="match status" value="1"/>
</dbReference>
<dbReference type="PANTHER" id="PTHR12935">
    <property type="entry name" value="GAMMA-GLUTAMYLCYCLOTRANSFERASE"/>
    <property type="match status" value="1"/>
</dbReference>
<dbReference type="InterPro" id="IPR013024">
    <property type="entry name" value="GGCT-like"/>
</dbReference>
<dbReference type="InterPro" id="IPR017939">
    <property type="entry name" value="G-Glutamylcylcotransferase"/>
</dbReference>
<keyword evidence="4" id="KW-1185">Reference proteome</keyword>
<feature type="domain" description="Gamma-glutamylcyclotransferase AIG2-like" evidence="2">
    <location>
        <begin position="6"/>
        <end position="117"/>
    </location>
</feature>
<dbReference type="RefSeq" id="WP_035249621.1">
    <property type="nucleotide sequence ID" value="NZ_ARXU01000013.1"/>
</dbReference>
<keyword evidence="1" id="KW-0456">Lyase</keyword>
<dbReference type="Gene3D" id="3.10.490.10">
    <property type="entry name" value="Gamma-glutamyl cyclotransferase-like"/>
    <property type="match status" value="1"/>
</dbReference>
<sequence>MQCEYYFAYGSNMNPGRMAVRGMQYRESMAARLEGWTLAFNKRAHGKQGIAYANIVPTNDAVEGVLYRLRDHREIERMDPYEGHPVRYRRECLPVLTGAGEVPTWVYIANADWQAENLKPERWYLNHLLSGRPWLTDSYYRRLLQVPVFET</sequence>
<comment type="caution">
    <text evidence="3">The sequence shown here is derived from an EMBL/GenBank/DDBJ whole genome shotgun (WGS) entry which is preliminary data.</text>
</comment>
<reference evidence="3 4" key="1">
    <citation type="submission" date="2012-09" db="EMBL/GenBank/DDBJ databases">
        <title>Genome Sequence of alkane-degrading Bacterium Alcanivorax jadensis T9.</title>
        <authorList>
            <person name="Lai Q."/>
            <person name="Shao Z."/>
        </authorList>
    </citation>
    <scope>NUCLEOTIDE SEQUENCE [LARGE SCALE GENOMIC DNA]</scope>
    <source>
        <strain evidence="3 4">T9</strain>
    </source>
</reference>
<accession>A0ABR4WB66</accession>
<dbReference type="InterPro" id="IPR036568">
    <property type="entry name" value="GGCT-like_sf"/>
</dbReference>
<dbReference type="PANTHER" id="PTHR12935:SF0">
    <property type="entry name" value="GAMMA-GLUTAMYLCYCLOTRANSFERASE"/>
    <property type="match status" value="1"/>
</dbReference>
<dbReference type="EMBL" id="ARXU01000013">
    <property type="protein sequence ID" value="KGD60211.1"/>
    <property type="molecule type" value="Genomic_DNA"/>
</dbReference>
<evidence type="ECO:0000256" key="1">
    <source>
        <dbReference type="ARBA" id="ARBA00023239"/>
    </source>
</evidence>
<dbReference type="CDD" id="cd06661">
    <property type="entry name" value="GGCT_like"/>
    <property type="match status" value="1"/>
</dbReference>
<organism evidence="3 4">
    <name type="scientific">Alcanivorax jadensis T9</name>
    <dbReference type="NCBI Taxonomy" id="1177181"/>
    <lineage>
        <taxon>Bacteria</taxon>
        <taxon>Pseudomonadati</taxon>
        <taxon>Pseudomonadota</taxon>
        <taxon>Gammaproteobacteria</taxon>
        <taxon>Oceanospirillales</taxon>
        <taxon>Alcanivoracaceae</taxon>
        <taxon>Alcanivorax</taxon>
    </lineage>
</organism>
<dbReference type="SUPFAM" id="SSF110857">
    <property type="entry name" value="Gamma-glutamyl cyclotransferase-like"/>
    <property type="match status" value="1"/>
</dbReference>
<protein>
    <recommendedName>
        <fullName evidence="2">Gamma-glutamylcyclotransferase AIG2-like domain-containing protein</fullName>
    </recommendedName>
</protein>
<dbReference type="Proteomes" id="UP000029443">
    <property type="component" value="Unassembled WGS sequence"/>
</dbReference>
<proteinExistence type="predicted"/>
<name>A0ABR4WB66_9GAMM</name>
<gene>
    <name evidence="3" type="ORF">T9A_02784</name>
</gene>
<evidence type="ECO:0000313" key="3">
    <source>
        <dbReference type="EMBL" id="KGD60211.1"/>
    </source>
</evidence>
<dbReference type="InterPro" id="IPR009288">
    <property type="entry name" value="AIG2-like_dom"/>
</dbReference>